<proteinExistence type="predicted"/>
<gene>
    <name evidence="5" type="ORF">IQ249_14360</name>
</gene>
<keyword evidence="3" id="KW-0804">Transcription</keyword>
<dbReference type="GO" id="GO:0003677">
    <property type="term" value="F:DNA binding"/>
    <property type="evidence" value="ECO:0007669"/>
    <property type="project" value="UniProtKB-KW"/>
</dbReference>
<evidence type="ECO:0000256" key="3">
    <source>
        <dbReference type="ARBA" id="ARBA00023163"/>
    </source>
</evidence>
<comment type="caution">
    <text evidence="5">The sequence shown here is derived from an EMBL/GenBank/DDBJ whole genome shotgun (WGS) entry which is preliminary data.</text>
</comment>
<evidence type="ECO:0000313" key="6">
    <source>
        <dbReference type="Proteomes" id="UP000654482"/>
    </source>
</evidence>
<dbReference type="InterPro" id="IPR018490">
    <property type="entry name" value="cNMP-bd_dom_sf"/>
</dbReference>
<dbReference type="EMBL" id="JADEWZ010000020">
    <property type="protein sequence ID" value="MBE9117081.1"/>
    <property type="molecule type" value="Genomic_DNA"/>
</dbReference>
<dbReference type="PROSITE" id="PS51063">
    <property type="entry name" value="HTH_CRP_2"/>
    <property type="match status" value="1"/>
</dbReference>
<protein>
    <submittedName>
        <fullName evidence="5">Crp/Fnr family transcriptional regulator</fullName>
    </submittedName>
</protein>
<dbReference type="RefSeq" id="WP_194030172.1">
    <property type="nucleotide sequence ID" value="NZ_JADEWZ010000020.1"/>
</dbReference>
<dbReference type="PROSITE" id="PS00042">
    <property type="entry name" value="HTH_CRP_1"/>
    <property type="match status" value="1"/>
</dbReference>
<evidence type="ECO:0000256" key="1">
    <source>
        <dbReference type="ARBA" id="ARBA00023015"/>
    </source>
</evidence>
<dbReference type="GO" id="GO:0003700">
    <property type="term" value="F:DNA-binding transcription factor activity"/>
    <property type="evidence" value="ECO:0007669"/>
    <property type="project" value="InterPro"/>
</dbReference>
<dbReference type="Pfam" id="PF13545">
    <property type="entry name" value="HTH_Crp_2"/>
    <property type="match status" value="1"/>
</dbReference>
<dbReference type="SUPFAM" id="SSF46785">
    <property type="entry name" value="Winged helix' DNA-binding domain"/>
    <property type="match status" value="1"/>
</dbReference>
<feature type="domain" description="HTH crp-type" evidence="4">
    <location>
        <begin position="125"/>
        <end position="199"/>
    </location>
</feature>
<dbReference type="Gene3D" id="1.10.10.10">
    <property type="entry name" value="Winged helix-like DNA-binding domain superfamily/Winged helix DNA-binding domain"/>
    <property type="match status" value="1"/>
</dbReference>
<dbReference type="SUPFAM" id="SSF51206">
    <property type="entry name" value="cAMP-binding domain-like"/>
    <property type="match status" value="1"/>
</dbReference>
<evidence type="ECO:0000256" key="2">
    <source>
        <dbReference type="ARBA" id="ARBA00023125"/>
    </source>
</evidence>
<accession>A0A8J7DXH2</accession>
<reference evidence="5" key="1">
    <citation type="submission" date="2020-10" db="EMBL/GenBank/DDBJ databases">
        <authorList>
            <person name="Castelo-Branco R."/>
            <person name="Eusebio N."/>
            <person name="Adriana R."/>
            <person name="Vieira A."/>
            <person name="Brugerolle De Fraissinette N."/>
            <person name="Rezende De Castro R."/>
            <person name="Schneider M.P."/>
            <person name="Vasconcelos V."/>
            <person name="Leao P.N."/>
        </authorList>
    </citation>
    <scope>NUCLEOTIDE SEQUENCE</scope>
    <source>
        <strain evidence="5">LEGE 07157</strain>
    </source>
</reference>
<keyword evidence="2" id="KW-0238">DNA-binding</keyword>
<organism evidence="5 6">
    <name type="scientific">Lusitaniella coriacea LEGE 07157</name>
    <dbReference type="NCBI Taxonomy" id="945747"/>
    <lineage>
        <taxon>Bacteria</taxon>
        <taxon>Bacillati</taxon>
        <taxon>Cyanobacteriota</taxon>
        <taxon>Cyanophyceae</taxon>
        <taxon>Spirulinales</taxon>
        <taxon>Lusitaniellaceae</taxon>
        <taxon>Lusitaniella</taxon>
    </lineage>
</organism>
<keyword evidence="6" id="KW-1185">Reference proteome</keyword>
<name>A0A8J7DXH2_9CYAN</name>
<dbReference type="InterPro" id="IPR018335">
    <property type="entry name" value="Tscrpt_reg_HTH_Crp-type_CS"/>
</dbReference>
<dbReference type="InterPro" id="IPR012318">
    <property type="entry name" value="HTH_CRP"/>
</dbReference>
<dbReference type="SMART" id="SM00419">
    <property type="entry name" value="HTH_CRP"/>
    <property type="match status" value="1"/>
</dbReference>
<dbReference type="AlphaFoldDB" id="A0A8J7DXH2"/>
<dbReference type="Proteomes" id="UP000654482">
    <property type="component" value="Unassembled WGS sequence"/>
</dbReference>
<evidence type="ECO:0000313" key="5">
    <source>
        <dbReference type="EMBL" id="MBE9117081.1"/>
    </source>
</evidence>
<dbReference type="InterPro" id="IPR036390">
    <property type="entry name" value="WH_DNA-bd_sf"/>
</dbReference>
<dbReference type="InterPro" id="IPR036388">
    <property type="entry name" value="WH-like_DNA-bd_sf"/>
</dbReference>
<evidence type="ECO:0000259" key="4">
    <source>
        <dbReference type="PROSITE" id="PS51063"/>
    </source>
</evidence>
<sequence>MFLSDRATPKISQAEEPQLHFYQKGEQIPLMTQGIWQVYRGWVQLGTTHANGEDVLLGWASPSTFFGQWLTDLTLYEAKGLSDVYLRWYFLSEIESSPHLAQSLATQLSRRLRQTEALLAIAGQRRVEERLTQLLLLLKAELGQPVSEGTRLPVRLTHQTLATAIGTTRVTITRLLGKLQRNHHLLLDRDRHIILNDSKFAELGSKL</sequence>
<keyword evidence="1" id="KW-0805">Transcription regulation</keyword>